<dbReference type="PANTHER" id="PTHR36847">
    <property type="entry name" value="AMIDOLIGASE ENZYME"/>
    <property type="match status" value="1"/>
</dbReference>
<evidence type="ECO:0000313" key="1">
    <source>
        <dbReference type="EMBL" id="KAK6335008.1"/>
    </source>
</evidence>
<accession>A0AAN8RA27</accession>
<dbReference type="Pfam" id="PF12224">
    <property type="entry name" value="Amidoligase_2"/>
    <property type="match status" value="1"/>
</dbReference>
<dbReference type="Proteomes" id="UP001313282">
    <property type="component" value="Unassembled WGS sequence"/>
</dbReference>
<comment type="caution">
    <text evidence="1">The sequence shown here is derived from an EMBL/GenBank/DDBJ whole genome shotgun (WGS) entry which is preliminary data.</text>
</comment>
<dbReference type="EMBL" id="JAVHNR010000008">
    <property type="protein sequence ID" value="KAK6335008.1"/>
    <property type="molecule type" value="Genomic_DNA"/>
</dbReference>
<name>A0AAN8RA27_9PEZI</name>
<evidence type="ECO:0000313" key="2">
    <source>
        <dbReference type="Proteomes" id="UP001313282"/>
    </source>
</evidence>
<dbReference type="PANTHER" id="PTHR36847:SF1">
    <property type="entry name" value="AMIDOLIGASE ENZYME"/>
    <property type="match status" value="1"/>
</dbReference>
<organism evidence="1 2">
    <name type="scientific">Orbilia javanica</name>
    <dbReference type="NCBI Taxonomy" id="47235"/>
    <lineage>
        <taxon>Eukaryota</taxon>
        <taxon>Fungi</taxon>
        <taxon>Dikarya</taxon>
        <taxon>Ascomycota</taxon>
        <taxon>Pezizomycotina</taxon>
        <taxon>Orbiliomycetes</taxon>
        <taxon>Orbiliales</taxon>
        <taxon>Orbiliaceae</taxon>
        <taxon>Orbilia</taxon>
    </lineage>
</organism>
<gene>
    <name evidence="1" type="ORF">TWF718_010450</name>
</gene>
<reference evidence="1 2" key="1">
    <citation type="submission" date="2019-10" db="EMBL/GenBank/DDBJ databases">
        <authorList>
            <person name="Palmer J.M."/>
        </authorList>
    </citation>
    <scope>NUCLEOTIDE SEQUENCE [LARGE SCALE GENOMIC DNA]</scope>
    <source>
        <strain evidence="1 2">TWF718</strain>
    </source>
</reference>
<dbReference type="AlphaFoldDB" id="A0AAN8RA27"/>
<protein>
    <submittedName>
        <fullName evidence="1">Uncharacterized protein</fullName>
    </submittedName>
</protein>
<sequence length="311" mass="35347">MLVTTSQVETNLSFAIEIEAEILPKQPLGDRNSQYSSFAASLRSRNLPAATDSDDHPASDYGGCGWWITNDSLIESFPGSTPMKSISPVRNFNDGSWRREINVFWSAMSSMFEVKKSTTCGSHIHIAPWGEGFTLQQTKTIAFACCYYEPYVISLMPQERRDHPSCKRNSRASMRISSLFQAGQMSTIARVIRGQTSTQSLIECMQGDTRYVLWNFKPLLGSGTIEFRGGRHLRGPNRTTAWITFVVLFVMLALKEDLLYKQSTYRTVNNDNAMEVQAFWEEFLSYADELGVRDDLPREFKMMSEKKAWSI</sequence>
<dbReference type="InterPro" id="IPR022025">
    <property type="entry name" value="Amidoligase_2"/>
</dbReference>
<keyword evidence="2" id="KW-1185">Reference proteome</keyword>
<proteinExistence type="predicted"/>